<evidence type="ECO:0000259" key="5">
    <source>
        <dbReference type="Pfam" id="PF06580"/>
    </source>
</evidence>
<feature type="domain" description="Signal transduction histidine kinase internal region" evidence="5">
    <location>
        <begin position="522"/>
        <end position="595"/>
    </location>
</feature>
<feature type="repeat" description="TPR" evidence="1">
    <location>
        <begin position="163"/>
        <end position="196"/>
    </location>
</feature>
<evidence type="ECO:0000313" key="6">
    <source>
        <dbReference type="EMBL" id="MDG4714380.1"/>
    </source>
</evidence>
<evidence type="ECO:0000256" key="1">
    <source>
        <dbReference type="PROSITE-ProRule" id="PRU00339"/>
    </source>
</evidence>
<keyword evidence="2" id="KW-0472">Membrane</keyword>
<dbReference type="Gene3D" id="3.30.565.10">
    <property type="entry name" value="Histidine kinase-like ATPase, C-terminal domain"/>
    <property type="match status" value="1"/>
</dbReference>
<dbReference type="Pfam" id="PF06580">
    <property type="entry name" value="His_kinase"/>
    <property type="match status" value="1"/>
</dbReference>
<organism evidence="6 7">
    <name type="scientific">Winogradskyella marincola</name>
    <dbReference type="NCBI Taxonomy" id="3037795"/>
    <lineage>
        <taxon>Bacteria</taxon>
        <taxon>Pseudomonadati</taxon>
        <taxon>Bacteroidota</taxon>
        <taxon>Flavobacteriia</taxon>
        <taxon>Flavobacteriales</taxon>
        <taxon>Flavobacteriaceae</taxon>
        <taxon>Winogradskyella</taxon>
    </lineage>
</organism>
<dbReference type="Gene3D" id="1.25.40.10">
    <property type="entry name" value="Tetratricopeptide repeat domain"/>
    <property type="match status" value="2"/>
</dbReference>
<dbReference type="InterPro" id="IPR011990">
    <property type="entry name" value="TPR-like_helical_dom_sf"/>
</dbReference>
<feature type="domain" description="Histidine kinase/HSP90-like ATPase" evidence="4">
    <location>
        <begin position="623"/>
        <end position="724"/>
    </location>
</feature>
<feature type="transmembrane region" description="Helical" evidence="2">
    <location>
        <begin position="486"/>
        <end position="507"/>
    </location>
</feature>
<proteinExistence type="predicted"/>
<keyword evidence="2" id="KW-1133">Transmembrane helix</keyword>
<comment type="caution">
    <text evidence="6">The sequence shown here is derived from an EMBL/GenBank/DDBJ whole genome shotgun (WGS) entry which is preliminary data.</text>
</comment>
<feature type="chain" id="PRO_5045137238" evidence="3">
    <location>
        <begin position="24"/>
        <end position="728"/>
    </location>
</feature>
<gene>
    <name evidence="6" type="ORF">P7122_00720</name>
</gene>
<keyword evidence="7" id="KW-1185">Reference proteome</keyword>
<dbReference type="SUPFAM" id="SSF55874">
    <property type="entry name" value="ATPase domain of HSP90 chaperone/DNA topoisomerase II/histidine kinase"/>
    <property type="match status" value="1"/>
</dbReference>
<evidence type="ECO:0000259" key="4">
    <source>
        <dbReference type="Pfam" id="PF02518"/>
    </source>
</evidence>
<dbReference type="Pfam" id="PF13424">
    <property type="entry name" value="TPR_12"/>
    <property type="match status" value="3"/>
</dbReference>
<dbReference type="Proteomes" id="UP001529085">
    <property type="component" value="Unassembled WGS sequence"/>
</dbReference>
<dbReference type="SUPFAM" id="SSF48452">
    <property type="entry name" value="TPR-like"/>
    <property type="match status" value="2"/>
</dbReference>
<keyword evidence="2" id="KW-0812">Transmembrane</keyword>
<keyword evidence="3" id="KW-0732">Signal</keyword>
<accession>A0ABT6FX72</accession>
<keyword evidence="1" id="KW-0802">TPR repeat</keyword>
<dbReference type="EMBL" id="JARSBN010000001">
    <property type="protein sequence ID" value="MDG4714380.1"/>
    <property type="molecule type" value="Genomic_DNA"/>
</dbReference>
<evidence type="ECO:0000256" key="2">
    <source>
        <dbReference type="SAM" id="Phobius"/>
    </source>
</evidence>
<feature type="repeat" description="TPR" evidence="1">
    <location>
        <begin position="283"/>
        <end position="316"/>
    </location>
</feature>
<dbReference type="RefSeq" id="WP_278003870.1">
    <property type="nucleotide sequence ID" value="NZ_JARSBN010000001.1"/>
</dbReference>
<dbReference type="InterPro" id="IPR019734">
    <property type="entry name" value="TPR_rpt"/>
</dbReference>
<dbReference type="SMART" id="SM00028">
    <property type="entry name" value="TPR"/>
    <property type="match status" value="8"/>
</dbReference>
<dbReference type="PROSITE" id="PS50293">
    <property type="entry name" value="TPR_REGION"/>
    <property type="match status" value="1"/>
</dbReference>
<sequence>MKRKFVFTLLYCLLLPLIGFSQNSEVDSLKTELQNHKSRDTTRVNLLYDLAFSLYNKDVDLTNQYIDEGESISEELDYTKGKANILSLKGILESRKSNYKVGLSYFKESLKLFESINDKRGIASSYNSIGVNHLLRSNNNEALNYLEMALKLYQELGDKEQLVAGYLNIGNIYAKTGAYPKAISYYKKTLKLSKEINHEYGTPYALNGLGHIYSDQGNYHQALEYYHQAYIYKEKLGDTLGMSNALNSLGNNYRSIDKLDKSLEYHKKSIHFAELIEYKDLIAVNKGNIGHIYKEKKAYNKALEYINESLELSREINDLGQITNCLYSIGEINLLLKEPKKARESFEKSIEISLENNNRYSLAVNYLGIAESYYDEDEFQKALSYTLKGKKIADELNLLEGKNKVSELLSTIYENLGNYKKALQEHKKFKTLSDSLFSKDNIKKLSELEYEYKYKQALDSANIRELKLTKTVLTTSQDLAKSKRNLFLGVIAFLVSAIILGGIIFSLKLRHQKAKTQNIAIEQKLLRSQMTPHFIFNSLSVLQGMILNKENKKSVFYLSKFSKLLRITLENSRDKLVPLKQELEAVNNYLELQNLEDNQSYNYTILVDKTIDEELFKIPPMLIQPFIENAIEHAFEDRKENRKIDIQLKYIKEELICTIEDNGIGIEAQNSHKRKDKKSLATTITSERLKMLSKDFNINGSVKIEDRKHYNEQGTIVTLVIPYKKDIA</sequence>
<protein>
    <submittedName>
        <fullName evidence="6">Tetratricopeptide repeat protein</fullName>
    </submittedName>
</protein>
<dbReference type="InterPro" id="IPR010559">
    <property type="entry name" value="Sig_transdc_His_kin_internal"/>
</dbReference>
<dbReference type="PANTHER" id="PTHR34220">
    <property type="entry name" value="SENSOR HISTIDINE KINASE YPDA"/>
    <property type="match status" value="1"/>
</dbReference>
<feature type="repeat" description="TPR" evidence="1">
    <location>
        <begin position="203"/>
        <end position="236"/>
    </location>
</feature>
<dbReference type="InterPro" id="IPR036890">
    <property type="entry name" value="HATPase_C_sf"/>
</dbReference>
<dbReference type="Pfam" id="PF02518">
    <property type="entry name" value="HATPase_c"/>
    <property type="match status" value="1"/>
</dbReference>
<evidence type="ECO:0000313" key="7">
    <source>
        <dbReference type="Proteomes" id="UP001529085"/>
    </source>
</evidence>
<dbReference type="InterPro" id="IPR003594">
    <property type="entry name" value="HATPase_dom"/>
</dbReference>
<name>A0ABT6FX72_9FLAO</name>
<reference evidence="6 7" key="1">
    <citation type="submission" date="2023-03" db="EMBL/GenBank/DDBJ databases">
        <title>Strain YYF002 represents a novel species in the genus Winogradskyella isolated from seawater.</title>
        <authorList>
            <person name="Fu Z.-Y."/>
        </authorList>
    </citation>
    <scope>NUCLEOTIDE SEQUENCE [LARGE SCALE GENOMIC DNA]</scope>
    <source>
        <strain evidence="6 7">YYF002</strain>
    </source>
</reference>
<dbReference type="InterPro" id="IPR050640">
    <property type="entry name" value="Bact_2-comp_sensor_kinase"/>
</dbReference>
<evidence type="ECO:0000256" key="3">
    <source>
        <dbReference type="SAM" id="SignalP"/>
    </source>
</evidence>
<dbReference type="PROSITE" id="PS50005">
    <property type="entry name" value="TPR"/>
    <property type="match status" value="3"/>
</dbReference>
<dbReference type="PANTHER" id="PTHR34220:SF7">
    <property type="entry name" value="SENSOR HISTIDINE KINASE YPDA"/>
    <property type="match status" value="1"/>
</dbReference>
<feature type="signal peptide" evidence="3">
    <location>
        <begin position="1"/>
        <end position="23"/>
    </location>
</feature>